<dbReference type="SMART" id="SM00258">
    <property type="entry name" value="SAND"/>
    <property type="match status" value="1"/>
</dbReference>
<evidence type="ECO:0000256" key="2">
    <source>
        <dbReference type="ARBA" id="ARBA00023163"/>
    </source>
</evidence>
<dbReference type="GO" id="GO:0000978">
    <property type="term" value="F:RNA polymerase II cis-regulatory region sequence-specific DNA binding"/>
    <property type="evidence" value="ECO:0007669"/>
    <property type="project" value="TreeGrafter"/>
</dbReference>
<dbReference type="Proteomes" id="UP000250572">
    <property type="component" value="Unassembled WGS sequence"/>
</dbReference>
<evidence type="ECO:0000259" key="5">
    <source>
        <dbReference type="PROSITE" id="PS50864"/>
    </source>
</evidence>
<keyword evidence="3" id="KW-0539">Nucleus</keyword>
<dbReference type="Gene3D" id="3.10.390.10">
    <property type="entry name" value="SAND domain-like"/>
    <property type="match status" value="1"/>
</dbReference>
<dbReference type="AlphaFoldDB" id="A0A315WB36"/>
<evidence type="ECO:0000313" key="7">
    <source>
        <dbReference type="Proteomes" id="UP000250572"/>
    </source>
</evidence>
<dbReference type="GO" id="GO:0006357">
    <property type="term" value="P:regulation of transcription by RNA polymerase II"/>
    <property type="evidence" value="ECO:0007669"/>
    <property type="project" value="TreeGrafter"/>
</dbReference>
<keyword evidence="2" id="KW-0804">Transcription</keyword>
<dbReference type="SUPFAM" id="SSF63763">
    <property type="entry name" value="SAND domain-like"/>
    <property type="match status" value="1"/>
</dbReference>
<feature type="compositionally biased region" description="Polar residues" evidence="4">
    <location>
        <begin position="301"/>
        <end position="313"/>
    </location>
</feature>
<gene>
    <name evidence="6" type="ORF">CCH79_00013657</name>
</gene>
<protein>
    <recommendedName>
        <fullName evidence="5">SAND domain-containing protein</fullName>
    </recommendedName>
</protein>
<dbReference type="PROSITE" id="PS50864">
    <property type="entry name" value="SAND"/>
    <property type="match status" value="1"/>
</dbReference>
<feature type="region of interest" description="Disordered" evidence="4">
    <location>
        <begin position="138"/>
        <end position="187"/>
    </location>
</feature>
<keyword evidence="1" id="KW-0805">Transcription regulation</keyword>
<comment type="caution">
    <text evidence="6">The sequence shown here is derived from an EMBL/GenBank/DDBJ whole genome shotgun (WGS) entry which is preliminary data.</text>
</comment>
<proteinExistence type="predicted"/>
<reference evidence="6 7" key="1">
    <citation type="journal article" date="2018" name="G3 (Bethesda)">
        <title>A High-Quality Reference Genome for the Invasive Mosquitofish Gambusia affinis Using a Chicago Library.</title>
        <authorList>
            <person name="Hoffberg S.L."/>
            <person name="Troendle N.J."/>
            <person name="Glenn T.C."/>
            <person name="Mahmud O."/>
            <person name="Louha S."/>
            <person name="Chalopin D."/>
            <person name="Bennetzen J.L."/>
            <person name="Mauricio R."/>
        </authorList>
    </citation>
    <scope>NUCLEOTIDE SEQUENCE [LARGE SCALE GENOMIC DNA]</scope>
    <source>
        <strain evidence="6">NE01/NJP1002.9</strain>
        <tissue evidence="6">Muscle</tissue>
    </source>
</reference>
<keyword evidence="7" id="KW-1185">Reference proteome</keyword>
<feature type="region of interest" description="Disordered" evidence="4">
    <location>
        <begin position="204"/>
        <end position="246"/>
    </location>
</feature>
<dbReference type="PANTHER" id="PTHR10417">
    <property type="entry name" value="GLUCOCORTICOID MODULATORY ELEMENT-BINDING PROTEIN"/>
    <property type="match status" value="1"/>
</dbReference>
<dbReference type="InterPro" id="IPR010919">
    <property type="entry name" value="SAND-like_dom_sf"/>
</dbReference>
<dbReference type="InterPro" id="IPR000770">
    <property type="entry name" value="SAND_dom"/>
</dbReference>
<organism evidence="6 7">
    <name type="scientific">Gambusia affinis</name>
    <name type="common">Western mosquitofish</name>
    <name type="synonym">Heterandria affinis</name>
    <dbReference type="NCBI Taxonomy" id="33528"/>
    <lineage>
        <taxon>Eukaryota</taxon>
        <taxon>Metazoa</taxon>
        <taxon>Chordata</taxon>
        <taxon>Craniata</taxon>
        <taxon>Vertebrata</taxon>
        <taxon>Euteleostomi</taxon>
        <taxon>Actinopterygii</taxon>
        <taxon>Neopterygii</taxon>
        <taxon>Teleostei</taxon>
        <taxon>Neoteleostei</taxon>
        <taxon>Acanthomorphata</taxon>
        <taxon>Ovalentaria</taxon>
        <taxon>Atherinomorphae</taxon>
        <taxon>Cyprinodontiformes</taxon>
        <taxon>Poeciliidae</taxon>
        <taxon>Poeciliinae</taxon>
        <taxon>Gambusia</taxon>
    </lineage>
</organism>
<evidence type="ECO:0000256" key="3">
    <source>
        <dbReference type="ARBA" id="ARBA00023242"/>
    </source>
</evidence>
<feature type="domain" description="SAND" evidence="5">
    <location>
        <begin position="48"/>
        <end position="127"/>
    </location>
</feature>
<name>A0A315WB36_GAMAF</name>
<feature type="region of interest" description="Disordered" evidence="4">
    <location>
        <begin position="1"/>
        <end position="29"/>
    </location>
</feature>
<dbReference type="GO" id="GO:0046872">
    <property type="term" value="F:metal ion binding"/>
    <property type="evidence" value="ECO:0007669"/>
    <property type="project" value="UniProtKB-KW"/>
</dbReference>
<sequence>MKRRSSLRSNSGQEERRLDTEHNLRKRKSINYHDDEEDCYYYEEDDCNQSLTHEDRELWPVSCGDKKGMMDVQKLAKSEECIECERRMFTPRAFEEFAGRGSAKKWKYTIYSDGKPLQHWFDEGLLDTEGYKKGAKTYKKKGKTFQNNGDKPAHHLSRRDAPGAGESGTEATDDSENDNWIPSGSGRWRGVAVRPPLWCINSKEGAGDSEMNSCEKTKSSEREKLVRPVESETADVATNTSPQQEPVEEKIHKFLGLSAETLTTPGPSACDNRTAVSCLDQFESQTMSETRSVCDSDSTRISDQVETSTSGVLTGSDADTMDLGQLQRETLKTQLEAARVQKEYYTLKLRLLQVQVKAGRFSSSM</sequence>
<evidence type="ECO:0000256" key="4">
    <source>
        <dbReference type="SAM" id="MobiDB-lite"/>
    </source>
</evidence>
<dbReference type="GO" id="GO:0005634">
    <property type="term" value="C:nucleus"/>
    <property type="evidence" value="ECO:0007669"/>
    <property type="project" value="TreeGrafter"/>
</dbReference>
<evidence type="ECO:0000313" key="6">
    <source>
        <dbReference type="EMBL" id="PWA33233.1"/>
    </source>
</evidence>
<dbReference type="EMBL" id="NHOQ01000074">
    <property type="protein sequence ID" value="PWA33233.1"/>
    <property type="molecule type" value="Genomic_DNA"/>
</dbReference>
<feature type="region of interest" description="Disordered" evidence="4">
    <location>
        <begin position="290"/>
        <end position="316"/>
    </location>
</feature>
<accession>A0A315WB36</accession>
<dbReference type="Pfam" id="PF01342">
    <property type="entry name" value="SAND"/>
    <property type="match status" value="1"/>
</dbReference>
<evidence type="ECO:0000256" key="1">
    <source>
        <dbReference type="ARBA" id="ARBA00023015"/>
    </source>
</evidence>
<feature type="compositionally biased region" description="Basic and acidic residues" evidence="4">
    <location>
        <begin position="13"/>
        <end position="23"/>
    </location>
</feature>
<dbReference type="PANTHER" id="PTHR10417:SF9">
    <property type="entry name" value="SP140 NUCLEAR BODY PROTEIN"/>
    <property type="match status" value="1"/>
</dbReference>
<feature type="compositionally biased region" description="Basic and acidic residues" evidence="4">
    <location>
        <begin position="213"/>
        <end position="230"/>
    </location>
</feature>